<accession>A0A3P8RNC6</accession>
<evidence type="ECO:0000313" key="9">
    <source>
        <dbReference type="Ensembl" id="ENSAPEP00000001681.1"/>
    </source>
</evidence>
<dbReference type="Proteomes" id="UP000265080">
    <property type="component" value="Chromosome 20"/>
</dbReference>
<evidence type="ECO:0000259" key="8">
    <source>
        <dbReference type="Pfam" id="PF13359"/>
    </source>
</evidence>
<sequence>VRPMHGMDEEVHFKYFWMSSSRFDDVLRHIRPYIRYSGMHSCPIMPQDRLAVNLRVLASGNNQRSVAQSYMMLPTTVSLIVTEVCKAIWAWTKISKEFWRVWNFPNCLGCIDGKHVIIQAPSRAVISYGRESDGGIFQECSFGRKLLHGKLNLPPPANPPGTTVNVLHVFLGDAAFPLHQNLMQPFPGVVDAQRIYNYRHSCARRVVENSFGILAKTVKVGKACVALHNYVSSTDTASPQPPAYIPPRVVAGDNNLLDIGCLSKARATRAAITAQNDFKSFFLTPEGLVRWQENVLRKGMLNRTEDNTRLL</sequence>
<dbReference type="Ensembl" id="ENSAPET00000001719.1">
    <property type="protein sequence ID" value="ENSAPEP00000001681.1"/>
    <property type="gene ID" value="ENSAPEG00000001218.1"/>
</dbReference>
<dbReference type="PANTHER" id="PTHR22930">
    <property type="match status" value="1"/>
</dbReference>
<evidence type="ECO:0000256" key="3">
    <source>
        <dbReference type="ARBA" id="ARBA00006958"/>
    </source>
</evidence>
<organism evidence="9 10">
    <name type="scientific">Amphiprion percula</name>
    <name type="common">Orange clownfish</name>
    <name type="synonym">Lutjanus percula</name>
    <dbReference type="NCBI Taxonomy" id="161767"/>
    <lineage>
        <taxon>Eukaryota</taxon>
        <taxon>Metazoa</taxon>
        <taxon>Chordata</taxon>
        <taxon>Craniata</taxon>
        <taxon>Vertebrata</taxon>
        <taxon>Euteleostomi</taxon>
        <taxon>Actinopterygii</taxon>
        <taxon>Neopterygii</taxon>
        <taxon>Teleostei</taxon>
        <taxon>Neoteleostei</taxon>
        <taxon>Acanthomorphata</taxon>
        <taxon>Ovalentaria</taxon>
        <taxon>Pomacentridae</taxon>
        <taxon>Amphiprion</taxon>
    </lineage>
</organism>
<dbReference type="InterPro" id="IPR027806">
    <property type="entry name" value="HARBI1_dom"/>
</dbReference>
<dbReference type="Pfam" id="PF13359">
    <property type="entry name" value="DDE_Tnp_4"/>
    <property type="match status" value="1"/>
</dbReference>
<dbReference type="GO" id="GO:0005634">
    <property type="term" value="C:nucleus"/>
    <property type="evidence" value="ECO:0007669"/>
    <property type="project" value="UniProtKB-SubCell"/>
</dbReference>
<dbReference type="STRING" id="161767.ENSAPEP00000001681"/>
<reference evidence="9" key="3">
    <citation type="submission" date="2025-09" db="UniProtKB">
        <authorList>
            <consortium name="Ensembl"/>
        </authorList>
    </citation>
    <scope>IDENTIFICATION</scope>
</reference>
<dbReference type="GO" id="GO:0046872">
    <property type="term" value="F:metal ion binding"/>
    <property type="evidence" value="ECO:0007669"/>
    <property type="project" value="UniProtKB-KW"/>
</dbReference>
<proteinExistence type="inferred from homology"/>
<evidence type="ECO:0000313" key="10">
    <source>
        <dbReference type="Proteomes" id="UP000265080"/>
    </source>
</evidence>
<dbReference type="InterPro" id="IPR045249">
    <property type="entry name" value="HARBI1-like"/>
</dbReference>
<dbReference type="GO" id="GO:0016787">
    <property type="term" value="F:hydrolase activity"/>
    <property type="evidence" value="ECO:0007669"/>
    <property type="project" value="UniProtKB-KW"/>
</dbReference>
<feature type="domain" description="DDE Tnp4" evidence="8">
    <location>
        <begin position="127"/>
        <end position="214"/>
    </location>
</feature>
<keyword evidence="4" id="KW-0540">Nuclease</keyword>
<dbReference type="PANTHER" id="PTHR22930:SF269">
    <property type="entry name" value="NUCLEASE HARBI1-LIKE PROTEIN"/>
    <property type="match status" value="1"/>
</dbReference>
<comment type="subcellular location">
    <subcellularLocation>
        <location evidence="2">Nucleus</location>
    </subcellularLocation>
</comment>
<dbReference type="AlphaFoldDB" id="A0A3P8RNC6"/>
<keyword evidence="6" id="KW-0378">Hydrolase</keyword>
<dbReference type="GO" id="GO:0004518">
    <property type="term" value="F:nuclease activity"/>
    <property type="evidence" value="ECO:0007669"/>
    <property type="project" value="UniProtKB-KW"/>
</dbReference>
<name>A0A3P8RNC6_AMPPE</name>
<dbReference type="OMA" id="CELLSIV"/>
<comment type="similarity">
    <text evidence="3">Belongs to the HARBI1 family.</text>
</comment>
<reference evidence="9 10" key="1">
    <citation type="submission" date="2018-03" db="EMBL/GenBank/DDBJ databases">
        <title>Finding Nemo's genes: A chromosome-scale reference assembly of the genome of the orange clownfish Amphiprion percula.</title>
        <authorList>
            <person name="Lehmann R."/>
        </authorList>
    </citation>
    <scope>NUCLEOTIDE SEQUENCE</scope>
</reference>
<keyword evidence="5" id="KW-0479">Metal-binding</keyword>
<keyword evidence="10" id="KW-1185">Reference proteome</keyword>
<evidence type="ECO:0000256" key="2">
    <source>
        <dbReference type="ARBA" id="ARBA00004123"/>
    </source>
</evidence>
<evidence type="ECO:0000256" key="7">
    <source>
        <dbReference type="ARBA" id="ARBA00023242"/>
    </source>
</evidence>
<comment type="cofactor">
    <cofactor evidence="1">
        <name>a divalent metal cation</name>
        <dbReference type="ChEBI" id="CHEBI:60240"/>
    </cofactor>
</comment>
<evidence type="ECO:0000256" key="5">
    <source>
        <dbReference type="ARBA" id="ARBA00022723"/>
    </source>
</evidence>
<evidence type="ECO:0000256" key="4">
    <source>
        <dbReference type="ARBA" id="ARBA00022722"/>
    </source>
</evidence>
<evidence type="ECO:0000256" key="6">
    <source>
        <dbReference type="ARBA" id="ARBA00022801"/>
    </source>
</evidence>
<evidence type="ECO:0000256" key="1">
    <source>
        <dbReference type="ARBA" id="ARBA00001968"/>
    </source>
</evidence>
<dbReference type="GeneTree" id="ENSGT00940000164115"/>
<protein>
    <recommendedName>
        <fullName evidence="8">DDE Tnp4 domain-containing protein</fullName>
    </recommendedName>
</protein>
<keyword evidence="7" id="KW-0539">Nucleus</keyword>
<reference evidence="9" key="2">
    <citation type="submission" date="2025-08" db="UniProtKB">
        <authorList>
            <consortium name="Ensembl"/>
        </authorList>
    </citation>
    <scope>IDENTIFICATION</scope>
</reference>